<dbReference type="EMBL" id="CP029190">
    <property type="protein sequence ID" value="QES46745.1"/>
    <property type="molecule type" value="Genomic_DNA"/>
</dbReference>
<organism evidence="10 11">
    <name type="scientific">Streptomyces venezuelae</name>
    <dbReference type="NCBI Taxonomy" id="54571"/>
    <lineage>
        <taxon>Bacteria</taxon>
        <taxon>Bacillati</taxon>
        <taxon>Actinomycetota</taxon>
        <taxon>Actinomycetes</taxon>
        <taxon>Kitasatosporales</taxon>
        <taxon>Streptomycetaceae</taxon>
        <taxon>Streptomyces</taxon>
    </lineage>
</organism>
<proteinExistence type="inferred from homology"/>
<dbReference type="PANTHER" id="PTHR30509">
    <property type="entry name" value="P-HYDROXYBENZOIC ACID EFFLUX PUMP SUBUNIT-RELATED"/>
    <property type="match status" value="1"/>
</dbReference>
<accession>A0A5P2CV69</accession>
<feature type="region of interest" description="Disordered" evidence="7">
    <location>
        <begin position="213"/>
        <end position="232"/>
    </location>
</feature>
<comment type="similarity">
    <text evidence="6">Belongs to the YccS/YhfK family.</text>
</comment>
<dbReference type="OrthoDB" id="4638444at2"/>
<evidence type="ECO:0000256" key="5">
    <source>
        <dbReference type="ARBA" id="ARBA00023136"/>
    </source>
</evidence>
<feature type="transmembrane region" description="Helical" evidence="8">
    <location>
        <begin position="478"/>
        <end position="497"/>
    </location>
</feature>
<feature type="transmembrane region" description="Helical" evidence="8">
    <location>
        <begin position="453"/>
        <end position="472"/>
    </location>
</feature>
<keyword evidence="4 8" id="KW-1133">Transmembrane helix</keyword>
<feature type="compositionally biased region" description="Pro residues" evidence="7">
    <location>
        <begin position="216"/>
        <end position="227"/>
    </location>
</feature>
<dbReference type="RefSeq" id="WP_150205624.1">
    <property type="nucleotide sequence ID" value="NZ_CP029190.1"/>
</dbReference>
<protein>
    <submittedName>
        <fullName evidence="10">FUSC family protein</fullName>
    </submittedName>
</protein>
<keyword evidence="3 8" id="KW-0812">Transmembrane</keyword>
<dbReference type="Proteomes" id="UP000325211">
    <property type="component" value="Chromosome"/>
</dbReference>
<evidence type="ECO:0000256" key="2">
    <source>
        <dbReference type="ARBA" id="ARBA00022475"/>
    </source>
</evidence>
<keyword evidence="2" id="KW-1003">Cell membrane</keyword>
<evidence type="ECO:0000313" key="11">
    <source>
        <dbReference type="Proteomes" id="UP000325211"/>
    </source>
</evidence>
<reference evidence="10 11" key="1">
    <citation type="submission" date="2018-05" db="EMBL/GenBank/DDBJ databases">
        <title>Streptomyces venezuelae.</title>
        <authorList>
            <person name="Kim W."/>
            <person name="Lee N."/>
            <person name="Cho B.-K."/>
        </authorList>
    </citation>
    <scope>NUCLEOTIDE SEQUENCE [LARGE SCALE GENOMIC DNA]</scope>
    <source>
        <strain evidence="10 11">ATCC 21782</strain>
    </source>
</reference>
<evidence type="ECO:0000259" key="9">
    <source>
        <dbReference type="Pfam" id="PF13515"/>
    </source>
</evidence>
<feature type="region of interest" description="Disordered" evidence="7">
    <location>
        <begin position="650"/>
        <end position="678"/>
    </location>
</feature>
<feature type="compositionally biased region" description="Basic and acidic residues" evidence="7">
    <location>
        <begin position="181"/>
        <end position="198"/>
    </location>
</feature>
<evidence type="ECO:0000256" key="3">
    <source>
        <dbReference type="ARBA" id="ARBA00022692"/>
    </source>
</evidence>
<sequence length="740" mass="75842">MLYGFGQTIAATYALFAAVSLAGLSRIPGTGRQRAAAILRLVPACWLLVVIGTFLAVSTWTAVAGMLVIGFALAFIAVGGPRPAGAAPGLQLLYILPCFPPYAPDTLDERLIGATLGIGLLILAEAYLFPDPPGTSYRQLAARAADTAARCADELSRPPYALTAAARQAARDAGQALRPSRVPDADRPAGPSVRERALAHTGLATRTLLDRLSRLPAPPPGSGPAPPGAGTGLLHDIRQVAAESAVTLRGEARSTTSPGEARTALLRSRAAIAAPAPAPAAGPSDPPAALRRQAALIELADAALTLSTGTGIAVRGRAAAAGTDPGRFWYAHLKAPQLWWRRLIGHAGRRSVFFQNAVRISLALAAARAVAGLDTLPHGFWAMLATLTLTRTTVTETRTTIRNALIGTLLGALVAALVLTLVGTHTTVYAVALPLLMLSAFTLGPVKGVGWAQGLFTLVVALAFAQLAPATWQLAELRVVDVFIGSAIGAVFGLLAWPRGAHEELRRSVAVLLRSTAEVAVATTAAVVAGGPRQALPPPAHRSVQHDLILAESAFAQYQIEPVGARTGLGGPGSRPMADWQAALMAGHHTLWGARRLLTPPGPPPGETGTPAPPPAPPLESEAAVTLMRLGERVAAGMLLTAAALDPAPLDPGVEAPAPDPATAATGPPGAGFDAEPPGAPREFYAAVSWLGSLAADLDGITASLRSAPGRADGQADGQADGRADGQADGQDAAQPRSHP</sequence>
<feature type="compositionally biased region" description="Low complexity" evidence="7">
    <location>
        <begin position="661"/>
        <end position="675"/>
    </location>
</feature>
<evidence type="ECO:0000256" key="6">
    <source>
        <dbReference type="ARBA" id="ARBA00043993"/>
    </source>
</evidence>
<feature type="transmembrane region" description="Helical" evidence="8">
    <location>
        <begin position="6"/>
        <end position="24"/>
    </location>
</feature>
<evidence type="ECO:0000256" key="1">
    <source>
        <dbReference type="ARBA" id="ARBA00004651"/>
    </source>
</evidence>
<evidence type="ECO:0000256" key="4">
    <source>
        <dbReference type="ARBA" id="ARBA00022989"/>
    </source>
</evidence>
<comment type="subcellular location">
    <subcellularLocation>
        <location evidence="1">Cell membrane</location>
        <topology evidence="1">Multi-pass membrane protein</topology>
    </subcellularLocation>
</comment>
<feature type="compositionally biased region" description="Low complexity" evidence="7">
    <location>
        <begin position="727"/>
        <end position="740"/>
    </location>
</feature>
<dbReference type="Pfam" id="PF13515">
    <property type="entry name" value="FUSC_2"/>
    <property type="match status" value="1"/>
</dbReference>
<evidence type="ECO:0000256" key="7">
    <source>
        <dbReference type="SAM" id="MobiDB-lite"/>
    </source>
</evidence>
<name>A0A5P2CV69_STRVZ</name>
<gene>
    <name evidence="10" type="ORF">DEJ50_01615</name>
</gene>
<feature type="transmembrane region" description="Helical" evidence="8">
    <location>
        <begin position="45"/>
        <end position="78"/>
    </location>
</feature>
<evidence type="ECO:0000313" key="10">
    <source>
        <dbReference type="EMBL" id="QES46745.1"/>
    </source>
</evidence>
<dbReference type="PANTHER" id="PTHR30509:SF9">
    <property type="entry name" value="MULTIDRUG RESISTANCE PROTEIN MDTO"/>
    <property type="match status" value="1"/>
</dbReference>
<keyword evidence="5 8" id="KW-0472">Membrane</keyword>
<feature type="region of interest" description="Disordered" evidence="7">
    <location>
        <begin position="172"/>
        <end position="198"/>
    </location>
</feature>
<evidence type="ECO:0000256" key="8">
    <source>
        <dbReference type="SAM" id="Phobius"/>
    </source>
</evidence>
<dbReference type="AlphaFoldDB" id="A0A5P2CV69"/>
<feature type="region of interest" description="Disordered" evidence="7">
    <location>
        <begin position="705"/>
        <end position="740"/>
    </location>
</feature>
<feature type="transmembrane region" description="Helical" evidence="8">
    <location>
        <begin position="404"/>
        <end position="422"/>
    </location>
</feature>
<dbReference type="InterPro" id="IPR049453">
    <property type="entry name" value="Memb_transporter_dom"/>
</dbReference>
<feature type="region of interest" description="Disordered" evidence="7">
    <location>
        <begin position="594"/>
        <end position="619"/>
    </location>
</feature>
<feature type="compositionally biased region" description="Low complexity" evidence="7">
    <location>
        <begin position="710"/>
        <end position="719"/>
    </location>
</feature>
<feature type="domain" description="Integral membrane bound transporter" evidence="9">
    <location>
        <begin position="369"/>
        <end position="491"/>
    </location>
</feature>
<dbReference type="GO" id="GO:0005886">
    <property type="term" value="C:plasma membrane"/>
    <property type="evidence" value="ECO:0007669"/>
    <property type="project" value="UniProtKB-SubCell"/>
</dbReference>
<feature type="compositionally biased region" description="Pro residues" evidence="7">
    <location>
        <begin position="600"/>
        <end position="618"/>
    </location>
</feature>